<organism evidence="1 2">
    <name type="scientific">Saccharothrix coeruleofusca</name>
    <dbReference type="NCBI Taxonomy" id="33919"/>
    <lineage>
        <taxon>Bacteria</taxon>
        <taxon>Bacillati</taxon>
        <taxon>Actinomycetota</taxon>
        <taxon>Actinomycetes</taxon>
        <taxon>Pseudonocardiales</taxon>
        <taxon>Pseudonocardiaceae</taxon>
        <taxon>Saccharothrix</taxon>
    </lineage>
</organism>
<dbReference type="AlphaFoldDB" id="A0A918AN64"/>
<comment type="caution">
    <text evidence="1">The sequence shown here is derived from an EMBL/GenBank/DDBJ whole genome shotgun (WGS) entry which is preliminary data.</text>
</comment>
<dbReference type="Proteomes" id="UP000639606">
    <property type="component" value="Unassembled WGS sequence"/>
</dbReference>
<dbReference type="RefSeq" id="WP_189223453.1">
    <property type="nucleotide sequence ID" value="NZ_BMRG01000004.1"/>
</dbReference>
<evidence type="ECO:0000313" key="2">
    <source>
        <dbReference type="Proteomes" id="UP000639606"/>
    </source>
</evidence>
<protein>
    <submittedName>
        <fullName evidence="1">Uncharacterized protein</fullName>
    </submittedName>
</protein>
<reference evidence="1" key="2">
    <citation type="submission" date="2020-09" db="EMBL/GenBank/DDBJ databases">
        <authorList>
            <person name="Sun Q."/>
            <person name="Ohkuma M."/>
        </authorList>
    </citation>
    <scope>NUCLEOTIDE SEQUENCE</scope>
    <source>
        <strain evidence="1">JCM 3313</strain>
    </source>
</reference>
<evidence type="ECO:0000313" key="1">
    <source>
        <dbReference type="EMBL" id="GGP52344.1"/>
    </source>
</evidence>
<accession>A0A918AN64</accession>
<proteinExistence type="predicted"/>
<dbReference type="EMBL" id="BMRG01000004">
    <property type="protein sequence ID" value="GGP52344.1"/>
    <property type="molecule type" value="Genomic_DNA"/>
</dbReference>
<sequence>MGVRVRIDELVLTGFGGLDADLLVESFRRELTRLLRDAPVALVDREVVAGLPALPRTSSARALGVALARSVHTGLRGGAP</sequence>
<reference evidence="1" key="1">
    <citation type="journal article" date="2014" name="Int. J. Syst. Evol. Microbiol.">
        <title>Complete genome sequence of Corynebacterium casei LMG S-19264T (=DSM 44701T), isolated from a smear-ripened cheese.</title>
        <authorList>
            <consortium name="US DOE Joint Genome Institute (JGI-PGF)"/>
            <person name="Walter F."/>
            <person name="Albersmeier A."/>
            <person name="Kalinowski J."/>
            <person name="Ruckert C."/>
        </authorList>
    </citation>
    <scope>NUCLEOTIDE SEQUENCE</scope>
    <source>
        <strain evidence="1">JCM 3313</strain>
    </source>
</reference>
<keyword evidence="2" id="KW-1185">Reference proteome</keyword>
<name>A0A918AN64_9PSEU</name>
<gene>
    <name evidence="1" type="ORF">GCM10010185_25540</name>
</gene>